<reference evidence="3 4" key="1">
    <citation type="journal article" date="2020" name="ISME J.">
        <title>Uncovering the hidden diversity of litter-decomposition mechanisms in mushroom-forming fungi.</title>
        <authorList>
            <person name="Floudas D."/>
            <person name="Bentzer J."/>
            <person name="Ahren D."/>
            <person name="Johansson T."/>
            <person name="Persson P."/>
            <person name="Tunlid A."/>
        </authorList>
    </citation>
    <scope>NUCLEOTIDE SEQUENCE [LARGE SCALE GENOMIC DNA]</scope>
    <source>
        <strain evidence="3 4">CBS 291.85</strain>
    </source>
</reference>
<comment type="caution">
    <text evidence="3">The sequence shown here is derived from an EMBL/GenBank/DDBJ whole genome shotgun (WGS) entry which is preliminary data.</text>
</comment>
<dbReference type="AlphaFoldDB" id="A0A8H5C8V8"/>
<dbReference type="Pfam" id="PF00657">
    <property type="entry name" value="Lipase_GDSL"/>
    <property type="match status" value="1"/>
</dbReference>
<evidence type="ECO:0000256" key="1">
    <source>
        <dbReference type="ARBA" id="ARBA00022801"/>
    </source>
</evidence>
<dbReference type="GO" id="GO:0016788">
    <property type="term" value="F:hydrolase activity, acting on ester bonds"/>
    <property type="evidence" value="ECO:0007669"/>
    <property type="project" value="InterPro"/>
</dbReference>
<evidence type="ECO:0000313" key="4">
    <source>
        <dbReference type="Proteomes" id="UP000559256"/>
    </source>
</evidence>
<dbReference type="OrthoDB" id="1600564at2759"/>
<protein>
    <recommendedName>
        <fullName evidence="5">Carbohydrate esterase family 16 protein</fullName>
    </recommendedName>
</protein>
<evidence type="ECO:0008006" key="5">
    <source>
        <dbReference type="Google" id="ProtNLM"/>
    </source>
</evidence>
<keyword evidence="2" id="KW-0472">Membrane</keyword>
<dbReference type="InterPro" id="IPR036514">
    <property type="entry name" value="SGNH_hydro_sf"/>
</dbReference>
<keyword evidence="4" id="KW-1185">Reference proteome</keyword>
<feature type="transmembrane region" description="Helical" evidence="2">
    <location>
        <begin position="47"/>
        <end position="67"/>
    </location>
</feature>
<keyword evidence="2" id="KW-0812">Transmembrane</keyword>
<name>A0A8H5C8V8_9AGAR</name>
<dbReference type="InterPro" id="IPR051058">
    <property type="entry name" value="GDSL_Est/Lipase"/>
</dbReference>
<dbReference type="PANTHER" id="PTHR45648:SF22">
    <property type="entry name" value="GDSL LIPASE_ACYLHYDROLASE FAMILY PROTEIN (AFU_ORTHOLOGUE AFUA_4G14700)"/>
    <property type="match status" value="1"/>
</dbReference>
<dbReference type="Gene3D" id="3.40.50.1110">
    <property type="entry name" value="SGNH hydrolase"/>
    <property type="match status" value="1"/>
</dbReference>
<keyword evidence="2" id="KW-1133">Transmembrane helix</keyword>
<sequence length="381" mass="42079">MTVISDLTERLRESSAAHHLSRLLYFATLPLFALTSSSKSNIMRPTLISALCVTLVVGCIALGVSALHNHQKLLSLGIPTLDNPLQPNQIKSFVTFGDSYTDIVNVGDGPDAQAWPVYLSGYTKTTLYPFAKSGATCSNKLTYRPAPPVSESQLPSYFNFHTTDAGKNVGGKDTVYTLWIGTNDLGANALLTGNDPGVTVVDVAKCMVNWVKMLYDKGGARNFIVQNMIPLQHVILYSANSYYTWFWLKERNSTAWSVQMTEMVEAGNALTKLMLKDLASTLPGAHIAYFDSHSLFQDIYDHPGLYLNGTVPYNVTGCIRPCVFKQNDPKSGVCSIVNGPARDSYLWYDELHPSEQANRIVAREIAQVFQGKQSQWTTWLS</sequence>
<evidence type="ECO:0000313" key="3">
    <source>
        <dbReference type="EMBL" id="KAF5336293.1"/>
    </source>
</evidence>
<dbReference type="SUPFAM" id="SSF52266">
    <property type="entry name" value="SGNH hydrolase"/>
    <property type="match status" value="1"/>
</dbReference>
<dbReference type="PANTHER" id="PTHR45648">
    <property type="entry name" value="GDSL LIPASE/ACYLHYDROLASE FAMILY PROTEIN (AFU_ORTHOLOGUE AFUA_4G14700)"/>
    <property type="match status" value="1"/>
</dbReference>
<proteinExistence type="predicted"/>
<gene>
    <name evidence="3" type="ORF">D9758_014470</name>
</gene>
<dbReference type="Proteomes" id="UP000559256">
    <property type="component" value="Unassembled WGS sequence"/>
</dbReference>
<dbReference type="InterPro" id="IPR001087">
    <property type="entry name" value="GDSL"/>
</dbReference>
<dbReference type="EMBL" id="JAACJM010000228">
    <property type="protein sequence ID" value="KAF5336293.1"/>
    <property type="molecule type" value="Genomic_DNA"/>
</dbReference>
<evidence type="ECO:0000256" key="2">
    <source>
        <dbReference type="SAM" id="Phobius"/>
    </source>
</evidence>
<keyword evidence="1" id="KW-0378">Hydrolase</keyword>
<accession>A0A8H5C8V8</accession>
<organism evidence="3 4">
    <name type="scientific">Tetrapyrgos nigripes</name>
    <dbReference type="NCBI Taxonomy" id="182062"/>
    <lineage>
        <taxon>Eukaryota</taxon>
        <taxon>Fungi</taxon>
        <taxon>Dikarya</taxon>
        <taxon>Basidiomycota</taxon>
        <taxon>Agaricomycotina</taxon>
        <taxon>Agaricomycetes</taxon>
        <taxon>Agaricomycetidae</taxon>
        <taxon>Agaricales</taxon>
        <taxon>Marasmiineae</taxon>
        <taxon>Marasmiaceae</taxon>
        <taxon>Tetrapyrgos</taxon>
    </lineage>
</organism>